<dbReference type="Gene3D" id="2.60.40.10">
    <property type="entry name" value="Immunoglobulins"/>
    <property type="match status" value="4"/>
</dbReference>
<evidence type="ECO:0000313" key="3">
    <source>
        <dbReference type="EMBL" id="MBC5666934.1"/>
    </source>
</evidence>
<dbReference type="Pfam" id="PF17802">
    <property type="entry name" value="SpaA"/>
    <property type="match status" value="3"/>
</dbReference>
<evidence type="ECO:0000256" key="1">
    <source>
        <dbReference type="SAM" id="MobiDB-lite"/>
    </source>
</evidence>
<feature type="domain" description="SpaA-like prealbumin fold" evidence="2">
    <location>
        <begin position="871"/>
        <end position="958"/>
    </location>
</feature>
<protein>
    <submittedName>
        <fullName evidence="3">Prealbumin-like fold domain-containing protein</fullName>
    </submittedName>
</protein>
<feature type="domain" description="SpaA-like prealbumin fold" evidence="2">
    <location>
        <begin position="645"/>
        <end position="735"/>
    </location>
</feature>
<name>A0ABR7F1U6_9FIRM</name>
<reference evidence="3 4" key="1">
    <citation type="submission" date="2020-08" db="EMBL/GenBank/DDBJ databases">
        <title>Genome public.</title>
        <authorList>
            <person name="Liu C."/>
            <person name="Sun Q."/>
        </authorList>
    </citation>
    <scope>NUCLEOTIDE SEQUENCE [LARGE SCALE GENOMIC DNA]</scope>
    <source>
        <strain evidence="3 4">BX4</strain>
    </source>
</reference>
<sequence length="1090" mass="120319">MRRRTKRITAVLLSSAMIVTTVWGGTMLKKSSADATVSVVPEKLLSEYDGNITYGTNLYVWAGDKAFDPKNYHPDGNLGEDERVAYEEGSIDLTPGATSNVVYRITDEKGESRLRLYTFTAVSDKSSSTVRSGKQDEVIYGLEKSPSFGGQVPADYTDSGISHENERELSITRGDEYYPQLSFQNYDSDEYVMSISDGEVDTGKPGTYEITYSVSPVSDARMYWHEKYTVNVTEKPAESMGMKVVADDNIIHATVTDENGNDTEVFKGCDYNLNAGVKTITVQNRREHAAEADITVKRNGRTIENSEVIRDTERKGDDLIITLRNDYDYRGVEITLGNGKLQDELLSRPDNAVNGGWESHTNTGIITDKKSDTTVKTMASNISDLISDTLGIKTVNAASNIKQGTVLKAVSGMAVSHTCEEYHNGAPTGVSVFDGVQVRFSKNKLVSLIDDIVSSEGLGIVSTGDVPTSMYLNCVDHGDAGYYMSQLTKSMLSYVNAYLRNDNNTYYVEIVGEYHAAGRQKLAGAIKIQVEKKPAYIQIVKKTDAGGSPGVVAGAVYGVFKTESGAKSGKSPLFKMTLDKDGKATTSETQALKLKTDTKYYIRELVNPKGTYLNKKVYTVKTTKDGTSKNKAVRLSTVNKPWRTRISVHKKETGTDKDLSGARFTVYRWNGSKYVTATSVGNNGVITTDSKGKAATGWLYYTQKNQGKWRIEETEAPKGHKNNHARKDIQINKDNAKDSEEAPLEWTVDNPLTTEYGYISVQKVVSDADGNDVSADYDMTATFTVYSDRNLKKKVTTITTKGTTGYGKSSAIPTGTYYVKETSWNAGYEPADKNAVKTVNVTKNATTAIEAKPGVNARKVGNQIPWYAGLAARKLDAVTGEPLQGAEFTFYEWNGRRYMPIKTRKTGSDGYARIEIEEHLVRWTKTNRGMFAVAETKAPDGYTIDDTTMKYLVINEQNRNSMAEFTSFTDTGMGYLDITKIIEDGLGNRDTTLDFSSKLLGITYGLYTDKNCTRPVSGLDNIVLDRGGHFKSGPLVPGTYYLRENTLNSEIFANKPGLSMEVTIYPGKTTYLNGEKGLSYDNRTWDNTIW</sequence>
<dbReference type="EMBL" id="JACOOZ010000002">
    <property type="protein sequence ID" value="MBC5666934.1"/>
    <property type="molecule type" value="Genomic_DNA"/>
</dbReference>
<accession>A0ABR7F1U6</accession>
<dbReference type="InterPro" id="IPR013783">
    <property type="entry name" value="Ig-like_fold"/>
</dbReference>
<organism evidence="3 4">
    <name type="scientific">Eubacterium segne</name>
    <dbReference type="NCBI Taxonomy" id="2763045"/>
    <lineage>
        <taxon>Bacteria</taxon>
        <taxon>Bacillati</taxon>
        <taxon>Bacillota</taxon>
        <taxon>Clostridia</taxon>
        <taxon>Eubacteriales</taxon>
        <taxon>Eubacteriaceae</taxon>
        <taxon>Eubacterium</taxon>
    </lineage>
</organism>
<dbReference type="RefSeq" id="WP_186839957.1">
    <property type="nucleotide sequence ID" value="NZ_JACOOZ010000002.1"/>
</dbReference>
<gene>
    <name evidence="3" type="ORF">H8S00_02860</name>
</gene>
<dbReference type="Proteomes" id="UP000597877">
    <property type="component" value="Unassembled WGS sequence"/>
</dbReference>
<keyword evidence="4" id="KW-1185">Reference proteome</keyword>
<feature type="domain" description="SpaA-like prealbumin fold" evidence="2">
    <location>
        <begin position="781"/>
        <end position="851"/>
    </location>
</feature>
<proteinExistence type="predicted"/>
<evidence type="ECO:0000313" key="4">
    <source>
        <dbReference type="Proteomes" id="UP000597877"/>
    </source>
</evidence>
<feature type="region of interest" description="Disordered" evidence="1">
    <location>
        <begin position="714"/>
        <end position="744"/>
    </location>
</feature>
<comment type="caution">
    <text evidence="3">The sequence shown here is derived from an EMBL/GenBank/DDBJ whole genome shotgun (WGS) entry which is preliminary data.</text>
</comment>
<feature type="compositionally biased region" description="Basic and acidic residues" evidence="1">
    <location>
        <begin position="725"/>
        <end position="740"/>
    </location>
</feature>
<evidence type="ECO:0000259" key="2">
    <source>
        <dbReference type="Pfam" id="PF17802"/>
    </source>
</evidence>
<dbReference type="InterPro" id="IPR041033">
    <property type="entry name" value="SpaA_PFL_dom_1"/>
</dbReference>